<dbReference type="InterPro" id="IPR025495">
    <property type="entry name" value="DUF4386"/>
</dbReference>
<evidence type="ECO:0000313" key="2">
    <source>
        <dbReference type="EMBL" id="PQV58674.1"/>
    </source>
</evidence>
<feature type="transmembrane region" description="Helical" evidence="1">
    <location>
        <begin position="159"/>
        <end position="181"/>
    </location>
</feature>
<dbReference type="EMBL" id="PVEP01000001">
    <property type="protein sequence ID" value="PQV58674.1"/>
    <property type="molecule type" value="Genomic_DNA"/>
</dbReference>
<keyword evidence="1" id="KW-0472">Membrane</keyword>
<protein>
    <submittedName>
        <fullName evidence="2">Uncharacterized protein DUF4386</fullName>
    </submittedName>
</protein>
<keyword evidence="1" id="KW-0812">Transmembrane</keyword>
<evidence type="ECO:0000256" key="1">
    <source>
        <dbReference type="SAM" id="Phobius"/>
    </source>
</evidence>
<dbReference type="Pfam" id="PF14329">
    <property type="entry name" value="DUF4386"/>
    <property type="match status" value="1"/>
</dbReference>
<evidence type="ECO:0000313" key="3">
    <source>
        <dbReference type="Proteomes" id="UP000238338"/>
    </source>
</evidence>
<dbReference type="OrthoDB" id="5421633at2"/>
<organism evidence="2 3">
    <name type="scientific">Albidovulum denitrificans</name>
    <dbReference type="NCBI Taxonomy" id="404881"/>
    <lineage>
        <taxon>Bacteria</taxon>
        <taxon>Pseudomonadati</taxon>
        <taxon>Pseudomonadota</taxon>
        <taxon>Alphaproteobacteria</taxon>
        <taxon>Rhodobacterales</taxon>
        <taxon>Paracoccaceae</taxon>
        <taxon>Albidovulum</taxon>
    </lineage>
</organism>
<feature type="transmembrane region" description="Helical" evidence="1">
    <location>
        <begin position="86"/>
        <end position="110"/>
    </location>
</feature>
<gene>
    <name evidence="2" type="ORF">LX70_00486</name>
</gene>
<comment type="caution">
    <text evidence="2">The sequence shown here is derived from an EMBL/GenBank/DDBJ whole genome shotgun (WGS) entry which is preliminary data.</text>
</comment>
<keyword evidence="3" id="KW-1185">Reference proteome</keyword>
<proteinExistence type="predicted"/>
<dbReference type="AlphaFoldDB" id="A0A2S8SCX9"/>
<feature type="transmembrane region" description="Helical" evidence="1">
    <location>
        <begin position="187"/>
        <end position="204"/>
    </location>
</feature>
<reference evidence="2 3" key="1">
    <citation type="submission" date="2018-02" db="EMBL/GenBank/DDBJ databases">
        <title>Genomic Encyclopedia of Archaeal and Bacterial Type Strains, Phase II (KMG-II): from individual species to whole genera.</title>
        <authorList>
            <person name="Goeker M."/>
        </authorList>
    </citation>
    <scope>NUCLEOTIDE SEQUENCE [LARGE SCALE GENOMIC DNA]</scope>
    <source>
        <strain evidence="2 3">DSM 18921</strain>
    </source>
</reference>
<sequence>MSVSPFIPAQARLAGLLYLVIIVAGVWGEGLARGGMTTATAVREGAGLYRLAMGADLLMALCDAGVAVLLYLALRPLAPAAALGAMVFRLIQTAVIAANMIVTAAALMLAGADLPGVEVALDLRALGYDIGLAFFGICNLLMAAIFLRENALPNPLGGALGLSGLIYLAGGAVHLLAPAALASVQPAYLVPLVAETAFALWLLLRGARSIAAAIATAPH</sequence>
<dbReference type="Proteomes" id="UP000238338">
    <property type="component" value="Unassembled WGS sequence"/>
</dbReference>
<dbReference type="RefSeq" id="WP_105512928.1">
    <property type="nucleotide sequence ID" value="NZ_PVEP01000001.1"/>
</dbReference>
<accession>A0A2S8SCX9</accession>
<name>A0A2S8SCX9_9RHOB</name>
<feature type="transmembrane region" description="Helical" evidence="1">
    <location>
        <begin position="130"/>
        <end position="147"/>
    </location>
</feature>
<keyword evidence="1" id="KW-1133">Transmembrane helix</keyword>
<feature type="transmembrane region" description="Helical" evidence="1">
    <location>
        <begin position="52"/>
        <end position="74"/>
    </location>
</feature>